<feature type="chain" id="PRO_5038700694" description="DUF2207 domain-containing protein" evidence="2">
    <location>
        <begin position="21"/>
        <end position="566"/>
    </location>
</feature>
<evidence type="ECO:0000256" key="1">
    <source>
        <dbReference type="SAM" id="Phobius"/>
    </source>
</evidence>
<feature type="transmembrane region" description="Helical" evidence="1">
    <location>
        <begin position="430"/>
        <end position="448"/>
    </location>
</feature>
<organism evidence="5 6">
    <name type="scientific">Crossiella cryophila</name>
    <dbReference type="NCBI Taxonomy" id="43355"/>
    <lineage>
        <taxon>Bacteria</taxon>
        <taxon>Bacillati</taxon>
        <taxon>Actinomycetota</taxon>
        <taxon>Actinomycetes</taxon>
        <taxon>Pseudonocardiales</taxon>
        <taxon>Pseudonocardiaceae</taxon>
        <taxon>Crossiella</taxon>
    </lineage>
</organism>
<feature type="signal peptide" evidence="2">
    <location>
        <begin position="1"/>
        <end position="20"/>
    </location>
</feature>
<evidence type="ECO:0008006" key="7">
    <source>
        <dbReference type="Google" id="ProtNLM"/>
    </source>
</evidence>
<dbReference type="Pfam" id="PF09972">
    <property type="entry name" value="DUF2207"/>
    <property type="match status" value="1"/>
</dbReference>
<feature type="transmembrane region" description="Helical" evidence="1">
    <location>
        <begin position="406"/>
        <end position="424"/>
    </location>
</feature>
<gene>
    <name evidence="5" type="ORF">HNR67_000005</name>
</gene>
<proteinExistence type="predicted"/>
<evidence type="ECO:0000313" key="6">
    <source>
        <dbReference type="Proteomes" id="UP000533598"/>
    </source>
</evidence>
<evidence type="ECO:0000259" key="4">
    <source>
        <dbReference type="Pfam" id="PF20990"/>
    </source>
</evidence>
<dbReference type="Pfam" id="PF20990">
    <property type="entry name" value="DUF2207_C"/>
    <property type="match status" value="1"/>
</dbReference>
<keyword evidence="1" id="KW-1133">Transmembrane helix</keyword>
<keyword evidence="1" id="KW-0472">Membrane</keyword>
<evidence type="ECO:0000313" key="5">
    <source>
        <dbReference type="EMBL" id="MBB4673887.1"/>
    </source>
</evidence>
<evidence type="ECO:0000256" key="2">
    <source>
        <dbReference type="SAM" id="SignalP"/>
    </source>
</evidence>
<reference evidence="5 6" key="1">
    <citation type="submission" date="2020-08" db="EMBL/GenBank/DDBJ databases">
        <title>Sequencing the genomes of 1000 actinobacteria strains.</title>
        <authorList>
            <person name="Klenk H.-P."/>
        </authorList>
    </citation>
    <scope>NUCLEOTIDE SEQUENCE [LARGE SCALE GENOMIC DNA]</scope>
    <source>
        <strain evidence="5 6">DSM 44230</strain>
    </source>
</reference>
<keyword evidence="2" id="KW-0732">Signal</keyword>
<feature type="domain" description="Predicted membrane protein YciQ-like C-terminal" evidence="4">
    <location>
        <begin position="283"/>
        <end position="509"/>
    </location>
</feature>
<name>A0A7W7C3I2_9PSEU</name>
<feature type="domain" description="DUF2207" evidence="3">
    <location>
        <begin position="44"/>
        <end position="158"/>
    </location>
</feature>
<dbReference type="InterPro" id="IPR048389">
    <property type="entry name" value="YciQ-like_C"/>
</dbReference>
<dbReference type="Proteomes" id="UP000533598">
    <property type="component" value="Unassembled WGS sequence"/>
</dbReference>
<keyword evidence="1" id="KW-0812">Transmembrane</keyword>
<dbReference type="RefSeq" id="WP_184999948.1">
    <property type="nucleotide sequence ID" value="NZ_BAAAUI010000072.1"/>
</dbReference>
<sequence length="566" mass="59799">MLTNWGAVLSAAVLAPVAFLAVPPPPSGGVEPSGPQGLPGTIAADVSLRLERDGKLSVTEQVAVPEGQTVTRTVPLRIAAGDDVERVFTVSKAAVEGKGSVEQNAEELTLRLNAGQSKITYTVEGAVSESGDAQDVRWQVSGGWSADLDSVSVSFVSPKPPTSVTCLAGMPGSATLCTNAQVVAGEAASARNIGLKQGERVDLAVGLEPGTVPANARFDQGSTLARAFALTPLTLGGLGGLALLLLGGVALLWFARGRDAKALASDVGPVQVLVADEEQRVSFASPDGVLPGQVGTVVDEHVDVVDVSATVVDLAVRNYLWIEEIHGGSGVANWRIVRRNPPDDYLTDYERAVYDTLFTGDREQVLLSQLRGGGGLDLTGVRDALYTDVVERQWFTSRPDTERTRWWWIGLGLTGLGIVATLVMAFTTTYAVLGLAVIVAGVALTVGARSMPARTRRGSALLAQVRGLRGYLHTVQVDDIPPADREMVFSRSLPYAVVLGETDRWLRAFATLDSDADGTPGLYWYGESAQGEESTPDLRRFAAHFPLFLAAVDGVLAEAGHLRALR</sequence>
<comment type="caution">
    <text evidence="5">The sequence shown here is derived from an EMBL/GenBank/DDBJ whole genome shotgun (WGS) entry which is preliminary data.</text>
</comment>
<accession>A0A7W7C3I2</accession>
<dbReference type="EMBL" id="JACHMH010000001">
    <property type="protein sequence ID" value="MBB4673887.1"/>
    <property type="molecule type" value="Genomic_DNA"/>
</dbReference>
<dbReference type="InterPro" id="IPR018702">
    <property type="entry name" value="DUF2207"/>
</dbReference>
<dbReference type="AlphaFoldDB" id="A0A7W7C3I2"/>
<protein>
    <recommendedName>
        <fullName evidence="7">DUF2207 domain-containing protein</fullName>
    </recommendedName>
</protein>
<evidence type="ECO:0000259" key="3">
    <source>
        <dbReference type="Pfam" id="PF09972"/>
    </source>
</evidence>
<keyword evidence="6" id="KW-1185">Reference proteome</keyword>
<feature type="transmembrane region" description="Helical" evidence="1">
    <location>
        <begin position="233"/>
        <end position="255"/>
    </location>
</feature>